<evidence type="ECO:0000313" key="4">
    <source>
        <dbReference type="EMBL" id="TGN09681.1"/>
    </source>
</evidence>
<comment type="caution">
    <text evidence="4">The sequence shown here is derived from an EMBL/GenBank/DDBJ whole genome shotgun (WGS) entry which is preliminary data.</text>
</comment>
<organism evidence="4 5">
    <name type="scientific">Leptospira ilyithenensis</name>
    <dbReference type="NCBI Taxonomy" id="2484901"/>
    <lineage>
        <taxon>Bacteria</taxon>
        <taxon>Pseudomonadati</taxon>
        <taxon>Spirochaetota</taxon>
        <taxon>Spirochaetia</taxon>
        <taxon>Leptospirales</taxon>
        <taxon>Leptospiraceae</taxon>
        <taxon>Leptospira</taxon>
    </lineage>
</organism>
<dbReference type="Proteomes" id="UP000298264">
    <property type="component" value="Unassembled WGS sequence"/>
</dbReference>
<dbReference type="AlphaFoldDB" id="A0A4R9LMB1"/>
<dbReference type="Gene3D" id="3.40.50.1820">
    <property type="entry name" value="alpha/beta hydrolase"/>
    <property type="match status" value="1"/>
</dbReference>
<dbReference type="RefSeq" id="WP_135764532.1">
    <property type="nucleotide sequence ID" value="NZ_RQHV01000050.1"/>
</dbReference>
<evidence type="ECO:0000256" key="2">
    <source>
        <dbReference type="ARBA" id="ARBA00022801"/>
    </source>
</evidence>
<keyword evidence="2 4" id="KW-0378">Hydrolase</keyword>
<feature type="domain" description="AB hydrolase-1" evidence="3">
    <location>
        <begin position="69"/>
        <end position="331"/>
    </location>
</feature>
<dbReference type="PANTHER" id="PTHR43194:SF2">
    <property type="entry name" value="PEROXISOMAL MEMBRANE PROTEIN LPX1"/>
    <property type="match status" value="1"/>
</dbReference>
<dbReference type="GO" id="GO:0006508">
    <property type="term" value="P:proteolysis"/>
    <property type="evidence" value="ECO:0007669"/>
    <property type="project" value="InterPro"/>
</dbReference>
<protein>
    <submittedName>
        <fullName evidence="4">Alpha/beta hydrolase</fullName>
    </submittedName>
</protein>
<dbReference type="PRINTS" id="PR00793">
    <property type="entry name" value="PROAMNOPTASE"/>
</dbReference>
<dbReference type="EMBL" id="RQHV01000050">
    <property type="protein sequence ID" value="TGN09681.1"/>
    <property type="molecule type" value="Genomic_DNA"/>
</dbReference>
<proteinExistence type="inferred from homology"/>
<dbReference type="SUPFAM" id="SSF53474">
    <property type="entry name" value="alpha/beta-Hydrolases"/>
    <property type="match status" value="1"/>
</dbReference>
<dbReference type="InterPro" id="IPR029058">
    <property type="entry name" value="AB_hydrolase_fold"/>
</dbReference>
<dbReference type="OrthoDB" id="53505at2"/>
<evidence type="ECO:0000259" key="3">
    <source>
        <dbReference type="Pfam" id="PF00561"/>
    </source>
</evidence>
<name>A0A4R9LMB1_9LEPT</name>
<gene>
    <name evidence="4" type="ORF">EHS11_11360</name>
</gene>
<dbReference type="InterPro" id="IPR000073">
    <property type="entry name" value="AB_hydrolase_1"/>
</dbReference>
<dbReference type="PANTHER" id="PTHR43194">
    <property type="entry name" value="HYDROLASE ALPHA/BETA FOLD FAMILY"/>
    <property type="match status" value="1"/>
</dbReference>
<dbReference type="GO" id="GO:0008233">
    <property type="term" value="F:peptidase activity"/>
    <property type="evidence" value="ECO:0007669"/>
    <property type="project" value="InterPro"/>
</dbReference>
<comment type="similarity">
    <text evidence="1">Belongs to the peptidase S33 family.</text>
</comment>
<dbReference type="InterPro" id="IPR050228">
    <property type="entry name" value="Carboxylesterase_BioH"/>
</dbReference>
<evidence type="ECO:0000256" key="1">
    <source>
        <dbReference type="ARBA" id="ARBA00010088"/>
    </source>
</evidence>
<reference evidence="4" key="1">
    <citation type="journal article" date="2019" name="PLoS Negl. Trop. Dis.">
        <title>Revisiting the worldwide diversity of Leptospira species in the environment.</title>
        <authorList>
            <person name="Vincent A.T."/>
            <person name="Schiettekatte O."/>
            <person name="Bourhy P."/>
            <person name="Veyrier F.J."/>
            <person name="Picardeau M."/>
        </authorList>
    </citation>
    <scope>NUCLEOTIDE SEQUENCE [LARGE SCALE GENOMIC DNA]</scope>
    <source>
        <strain evidence="4">201400974</strain>
    </source>
</reference>
<accession>A0A4R9LMB1</accession>
<keyword evidence="5" id="KW-1185">Reference proteome</keyword>
<sequence>MKKFIREKSSIRNTLILCLFFTFTLNCKTQSNLKEPNIKPSSPISSLEKVKIGGASQWILSRGNDIEKPVLLILHGGPGAASIGFARYFYNDLEDHFIVVNWDQRGSGKSFSLFMPEVTPETYISDTLEVVLFLKKKFHTQKIVLMGHSWGGYIGAIVAHRYPEHFFAYIGIGPVVNGEQSARISYEFILNQANKDPSLAPKVKDLTLLSYLENRREWLNKFGVGMFHGDHRNDEDEFLRGVMFDSPDYSLVNMLTYLPGIWKTASRIRPFFFKMDLFKEAPEINVPVYFFSGRFDYYNPGEILVKYVSALKSPKKSIHWFECCSHAPHFERPKDFAEKLISVINSTALFEN</sequence>
<dbReference type="InterPro" id="IPR002410">
    <property type="entry name" value="Peptidase_S33"/>
</dbReference>
<dbReference type="Pfam" id="PF00561">
    <property type="entry name" value="Abhydrolase_1"/>
    <property type="match status" value="1"/>
</dbReference>
<evidence type="ECO:0000313" key="5">
    <source>
        <dbReference type="Proteomes" id="UP000298264"/>
    </source>
</evidence>